<gene>
    <name evidence="3" type="ORF">LSTR_LSTR014671</name>
</gene>
<protein>
    <submittedName>
        <fullName evidence="3">Uncharacterized protein</fullName>
    </submittedName>
</protein>
<comment type="caution">
    <text evidence="3">The sequence shown here is derived from an EMBL/GenBank/DDBJ whole genome shotgun (WGS) entry which is preliminary data.</text>
</comment>
<dbReference type="Proteomes" id="UP000291343">
    <property type="component" value="Unassembled WGS sequence"/>
</dbReference>
<organism evidence="3 4">
    <name type="scientific">Laodelphax striatellus</name>
    <name type="common">Small brown planthopper</name>
    <name type="synonym">Delphax striatella</name>
    <dbReference type="NCBI Taxonomy" id="195883"/>
    <lineage>
        <taxon>Eukaryota</taxon>
        <taxon>Metazoa</taxon>
        <taxon>Ecdysozoa</taxon>
        <taxon>Arthropoda</taxon>
        <taxon>Hexapoda</taxon>
        <taxon>Insecta</taxon>
        <taxon>Pterygota</taxon>
        <taxon>Neoptera</taxon>
        <taxon>Paraneoptera</taxon>
        <taxon>Hemiptera</taxon>
        <taxon>Auchenorrhyncha</taxon>
        <taxon>Fulgoroidea</taxon>
        <taxon>Delphacidae</taxon>
        <taxon>Criomorphinae</taxon>
        <taxon>Laodelphax</taxon>
    </lineage>
</organism>
<accession>A0A482X066</accession>
<keyword evidence="2" id="KW-0472">Membrane</keyword>
<feature type="region of interest" description="Disordered" evidence="1">
    <location>
        <begin position="1"/>
        <end position="26"/>
    </location>
</feature>
<reference evidence="3 4" key="1">
    <citation type="journal article" date="2017" name="Gigascience">
        <title>Genome sequence of the small brown planthopper, Laodelphax striatellus.</title>
        <authorList>
            <person name="Zhu J."/>
            <person name="Jiang F."/>
            <person name="Wang X."/>
            <person name="Yang P."/>
            <person name="Bao Y."/>
            <person name="Zhao W."/>
            <person name="Wang W."/>
            <person name="Lu H."/>
            <person name="Wang Q."/>
            <person name="Cui N."/>
            <person name="Li J."/>
            <person name="Chen X."/>
            <person name="Luo L."/>
            <person name="Yu J."/>
            <person name="Kang L."/>
            <person name="Cui F."/>
        </authorList>
    </citation>
    <scope>NUCLEOTIDE SEQUENCE [LARGE SCALE GENOMIC DNA]</scope>
    <source>
        <strain evidence="3">Lst14</strain>
    </source>
</reference>
<feature type="transmembrane region" description="Helical" evidence="2">
    <location>
        <begin position="116"/>
        <end position="136"/>
    </location>
</feature>
<proteinExistence type="predicted"/>
<sequence>MVPTTNNKFEATKPELKDEERQLSGANDHQLSTFADSHGNPLPDDETCEISDAGRRAMLEYVELFVQELINDEVRSTIAVNPFSVEEEMISANGNESFNLFILDENRERVVIEPFWEIYIILAMILGIVLNAIYYFPDNLF</sequence>
<keyword evidence="2" id="KW-1133">Transmembrane helix</keyword>
<evidence type="ECO:0000256" key="2">
    <source>
        <dbReference type="SAM" id="Phobius"/>
    </source>
</evidence>
<dbReference type="AlphaFoldDB" id="A0A482X066"/>
<keyword evidence="4" id="KW-1185">Reference proteome</keyword>
<dbReference type="EMBL" id="QKKF02020477">
    <property type="protein sequence ID" value="RZF39185.1"/>
    <property type="molecule type" value="Genomic_DNA"/>
</dbReference>
<dbReference type="SMR" id="A0A482X066"/>
<evidence type="ECO:0000313" key="3">
    <source>
        <dbReference type="EMBL" id="RZF39185.1"/>
    </source>
</evidence>
<evidence type="ECO:0000313" key="4">
    <source>
        <dbReference type="Proteomes" id="UP000291343"/>
    </source>
</evidence>
<keyword evidence="2" id="KW-0812">Transmembrane</keyword>
<dbReference type="InParanoid" id="A0A482X066"/>
<feature type="compositionally biased region" description="Basic and acidic residues" evidence="1">
    <location>
        <begin position="10"/>
        <end position="22"/>
    </location>
</feature>
<name>A0A482X066_LAOST</name>
<evidence type="ECO:0000256" key="1">
    <source>
        <dbReference type="SAM" id="MobiDB-lite"/>
    </source>
</evidence>